<comment type="caution">
    <text evidence="3">Lacks conserved residue(s) required for the propagation of feature annotation.</text>
</comment>
<dbReference type="InterPro" id="IPR000859">
    <property type="entry name" value="CUB_dom"/>
</dbReference>
<dbReference type="SUPFAM" id="SSF49854">
    <property type="entry name" value="Spermadhesin, CUB domain"/>
    <property type="match status" value="2"/>
</dbReference>
<dbReference type="PROSITE" id="PS01180">
    <property type="entry name" value="CUB"/>
    <property type="match status" value="2"/>
</dbReference>
<evidence type="ECO:0000259" key="4">
    <source>
        <dbReference type="PROSITE" id="PS01180"/>
    </source>
</evidence>
<keyword evidence="6" id="KW-1185">Reference proteome</keyword>
<gene>
    <name evidence="5" type="ORF">GSLYS_00017710001</name>
</gene>
<dbReference type="FunFam" id="2.60.120.290:FF:000013">
    <property type="entry name" value="Membrane frizzled-related protein"/>
    <property type="match status" value="2"/>
</dbReference>
<evidence type="ECO:0000256" key="3">
    <source>
        <dbReference type="PROSITE-ProRule" id="PRU00059"/>
    </source>
</evidence>
<evidence type="ECO:0000313" key="5">
    <source>
        <dbReference type="EMBL" id="CAL1544197.1"/>
    </source>
</evidence>
<dbReference type="Pfam" id="PF00431">
    <property type="entry name" value="CUB"/>
    <property type="match status" value="2"/>
</dbReference>
<proteinExistence type="predicted"/>
<dbReference type="CDD" id="cd00041">
    <property type="entry name" value="CUB"/>
    <property type="match status" value="2"/>
</dbReference>
<dbReference type="SMART" id="SM00042">
    <property type="entry name" value="CUB"/>
    <property type="match status" value="2"/>
</dbReference>
<keyword evidence="2" id="KW-1015">Disulfide bond</keyword>
<dbReference type="InterPro" id="IPR035914">
    <property type="entry name" value="Sperma_CUB_dom_sf"/>
</dbReference>
<evidence type="ECO:0000256" key="2">
    <source>
        <dbReference type="ARBA" id="ARBA00023157"/>
    </source>
</evidence>
<dbReference type="Proteomes" id="UP001497497">
    <property type="component" value="Unassembled WGS sequence"/>
</dbReference>
<dbReference type="Gene3D" id="2.60.120.290">
    <property type="entry name" value="Spermadhesin, CUB domain"/>
    <property type="match status" value="2"/>
</dbReference>
<accession>A0AAV2IBH9</accession>
<comment type="caution">
    <text evidence="5">The sequence shown here is derived from an EMBL/GenBank/DDBJ whole genome shotgun (WGS) entry which is preliminary data.</text>
</comment>
<dbReference type="EMBL" id="CAXITT010000603">
    <property type="protein sequence ID" value="CAL1544197.1"/>
    <property type="molecule type" value="Genomic_DNA"/>
</dbReference>
<reference evidence="5 6" key="1">
    <citation type="submission" date="2024-04" db="EMBL/GenBank/DDBJ databases">
        <authorList>
            <consortium name="Genoscope - CEA"/>
            <person name="William W."/>
        </authorList>
    </citation>
    <scope>NUCLEOTIDE SEQUENCE [LARGE SCALE GENOMIC DNA]</scope>
</reference>
<protein>
    <recommendedName>
        <fullName evidence="4">CUB domain-containing protein</fullName>
    </recommendedName>
</protein>
<evidence type="ECO:0000256" key="1">
    <source>
        <dbReference type="ARBA" id="ARBA00022737"/>
    </source>
</evidence>
<dbReference type="PANTHER" id="PTHR24251">
    <property type="entry name" value="OVOCHYMASE-RELATED"/>
    <property type="match status" value="1"/>
</dbReference>
<dbReference type="PANTHER" id="PTHR24251:SF30">
    <property type="entry name" value="MEMBRANE FRIZZLED-RELATED PROTEIN"/>
    <property type="match status" value="1"/>
</dbReference>
<organism evidence="5 6">
    <name type="scientific">Lymnaea stagnalis</name>
    <name type="common">Great pond snail</name>
    <name type="synonym">Helix stagnalis</name>
    <dbReference type="NCBI Taxonomy" id="6523"/>
    <lineage>
        <taxon>Eukaryota</taxon>
        <taxon>Metazoa</taxon>
        <taxon>Spiralia</taxon>
        <taxon>Lophotrochozoa</taxon>
        <taxon>Mollusca</taxon>
        <taxon>Gastropoda</taxon>
        <taxon>Heterobranchia</taxon>
        <taxon>Euthyneura</taxon>
        <taxon>Panpulmonata</taxon>
        <taxon>Hygrophila</taxon>
        <taxon>Lymnaeoidea</taxon>
        <taxon>Lymnaeidae</taxon>
        <taxon>Lymnaea</taxon>
    </lineage>
</organism>
<sequence>MHVVFKTDGSGVSRGFSGSYRSYDYNAVISQSLFGYIASPGYPLMYPRSSHFSWTIYGGSGTFIALRMLSFDLEDGSSCHYDYVQVYDGPNNSSRTLYKMCSIRYPPVIMSSASYLHIVFNTDNSNEYPGFAASYQVNDCIFTLTDTSGYIVSPGFPAEYRDNLYCTWTIIAPPDTFIVLSVSEFQLENNCAADYLKIYDGKYTSAPLLGTFCDTAPPKIISTTNAMLLVFKTDGSIISIGFNGTFTTDGILVIFFLTTCLSSNTYLTFAVQHTPQSVRSAPYATTFQIL</sequence>
<name>A0AAV2IBH9_LYMST</name>
<dbReference type="AlphaFoldDB" id="A0AAV2IBH9"/>
<feature type="domain" description="CUB" evidence="4">
    <location>
        <begin position="140"/>
        <end position="249"/>
    </location>
</feature>
<feature type="domain" description="CUB" evidence="4">
    <location>
        <begin position="25"/>
        <end position="138"/>
    </location>
</feature>
<evidence type="ECO:0000313" key="6">
    <source>
        <dbReference type="Proteomes" id="UP001497497"/>
    </source>
</evidence>
<keyword evidence="1" id="KW-0677">Repeat</keyword>